<feature type="active site" description="Proton acceptor" evidence="7">
    <location>
        <position position="262"/>
    </location>
</feature>
<dbReference type="GO" id="GO:0016854">
    <property type="term" value="F:racemase and epimerase activity"/>
    <property type="evidence" value="ECO:0007669"/>
    <property type="project" value="UniProtKB-ARBA"/>
</dbReference>
<dbReference type="PANTHER" id="PTHR48073:SF5">
    <property type="entry name" value="O-SUCCINYLBENZOATE SYNTHASE"/>
    <property type="match status" value="1"/>
</dbReference>
<evidence type="ECO:0000256" key="3">
    <source>
        <dbReference type="ARBA" id="ARBA00022723"/>
    </source>
</evidence>
<dbReference type="Proteomes" id="UP000179157">
    <property type="component" value="Unassembled WGS sequence"/>
</dbReference>
<evidence type="ECO:0000256" key="1">
    <source>
        <dbReference type="ARBA" id="ARBA00001968"/>
    </source>
</evidence>
<sequence>MRVEHVELRVIEMELVEPFETSFGREEKRPAIIVSAVSDGVAGWGECVAGSGPWYSYETIQTAWHVLSDYLIPSVLEEDLQTPEELPQRWSRVRGHPMAKAGLESALWDLIATLRRVSLSQLLGGTKDHIESGISIGIQRDVPALLKVIERRLDQGYRRVKLKIKPGWDVEIIKAARERFGEIPLMADANSAYSLKDLPIFQQLDEYGLMMIEQPFSYEDLVDHAELQRQIRTPVCLDESVKSPEDARRALQLGSCRIINIKPGRVGGPSNAKRIHDECLAKRVPVWCGGMLETGIGRAHNVALASLPGFTLPNDLSASDRYYQQDLIEPAFVLHRDGTLRVPTGAGIGVEIVEERLARVTVDQKVYTRGAH</sequence>
<comment type="function">
    <text evidence="7">Converts 2-succinyl-6-hydroxy-2,4-cyclohexadiene-1-carboxylate (SHCHC) to 2-succinylbenzoate (OSB).</text>
</comment>
<dbReference type="CDD" id="cd03317">
    <property type="entry name" value="NAAAR"/>
    <property type="match status" value="1"/>
</dbReference>
<reference evidence="9 10" key="1">
    <citation type="journal article" date="2016" name="Nat. Commun.">
        <title>Thousands of microbial genomes shed light on interconnected biogeochemical processes in an aquifer system.</title>
        <authorList>
            <person name="Anantharaman K."/>
            <person name="Brown C.T."/>
            <person name="Hug L.A."/>
            <person name="Sharon I."/>
            <person name="Castelle C.J."/>
            <person name="Probst A.J."/>
            <person name="Thomas B.C."/>
            <person name="Singh A."/>
            <person name="Wilkins M.J."/>
            <person name="Karaoz U."/>
            <person name="Brodie E.L."/>
            <person name="Williams K.H."/>
            <person name="Hubbard S.S."/>
            <person name="Banfield J.F."/>
        </authorList>
    </citation>
    <scope>NUCLEOTIDE SEQUENCE [LARGE SCALE GENOMIC DNA]</scope>
    <source>
        <strain evidence="10">RBG_16_55_9</strain>
    </source>
</reference>
<dbReference type="UniPathway" id="UPA01057">
    <property type="reaction ID" value="UER00165"/>
</dbReference>
<name>A0A1F5UPS5_FRAXR</name>
<proteinExistence type="inferred from homology"/>
<dbReference type="SUPFAM" id="SSF51604">
    <property type="entry name" value="Enolase C-terminal domain-like"/>
    <property type="match status" value="1"/>
</dbReference>
<comment type="pathway">
    <text evidence="7">Quinol/quinone metabolism; 1,4-dihydroxy-2-naphthoate biosynthesis; 1,4-dihydroxy-2-naphthoate from chorismate: step 4/7.</text>
</comment>
<feature type="domain" description="Mandelate racemase/muconate lactonizing enzyme C-terminal" evidence="8">
    <location>
        <begin position="142"/>
        <end position="234"/>
    </location>
</feature>
<comment type="catalytic activity">
    <reaction evidence="7">
        <text>(1R,6R)-6-hydroxy-2-succinyl-cyclohexa-2,4-diene-1-carboxylate = 2-succinylbenzoate + H2O</text>
        <dbReference type="Rhea" id="RHEA:10196"/>
        <dbReference type="ChEBI" id="CHEBI:15377"/>
        <dbReference type="ChEBI" id="CHEBI:18325"/>
        <dbReference type="ChEBI" id="CHEBI:58689"/>
        <dbReference type="EC" id="4.2.1.113"/>
    </reaction>
</comment>
<comment type="caution">
    <text evidence="9">The sequence shown here is derived from an EMBL/GenBank/DDBJ whole genome shotgun (WGS) entry which is preliminary data.</text>
</comment>
<dbReference type="Gene3D" id="3.20.20.120">
    <property type="entry name" value="Enolase-like C-terminal domain"/>
    <property type="match status" value="1"/>
</dbReference>
<dbReference type="HAMAP" id="MF_01933">
    <property type="entry name" value="MenC_2"/>
    <property type="match status" value="1"/>
</dbReference>
<gene>
    <name evidence="7" type="primary">menC</name>
    <name evidence="9" type="ORF">A2Z21_09515</name>
</gene>
<dbReference type="InterPro" id="IPR013342">
    <property type="entry name" value="Mandelate_racemase_C"/>
</dbReference>
<dbReference type="Pfam" id="PF13378">
    <property type="entry name" value="MR_MLE_C"/>
    <property type="match status" value="1"/>
</dbReference>
<dbReference type="SFLD" id="SFLDF00009">
    <property type="entry name" value="o-succinylbenzoate_synthase"/>
    <property type="match status" value="1"/>
</dbReference>
<dbReference type="EMBL" id="MFGX01000115">
    <property type="protein sequence ID" value="OGF53135.1"/>
    <property type="molecule type" value="Genomic_DNA"/>
</dbReference>
<dbReference type="STRING" id="1817864.A2Z21_09515"/>
<dbReference type="NCBIfam" id="TIGR01928">
    <property type="entry name" value="menC_lowGC_arch"/>
    <property type="match status" value="1"/>
</dbReference>
<dbReference type="AlphaFoldDB" id="A0A1F5UPS5"/>
<dbReference type="UniPathway" id="UPA00079"/>
<feature type="binding site" evidence="7">
    <location>
        <position position="238"/>
    </location>
    <ligand>
        <name>Mg(2+)</name>
        <dbReference type="ChEBI" id="CHEBI:18420"/>
    </ligand>
</feature>
<dbReference type="SMART" id="SM00922">
    <property type="entry name" value="MR_MLE"/>
    <property type="match status" value="1"/>
</dbReference>
<evidence type="ECO:0000259" key="8">
    <source>
        <dbReference type="SMART" id="SM00922"/>
    </source>
</evidence>
<dbReference type="Pfam" id="PF02746">
    <property type="entry name" value="MR_MLE_N"/>
    <property type="match status" value="1"/>
</dbReference>
<dbReference type="Gene3D" id="3.30.390.10">
    <property type="entry name" value="Enolase-like, N-terminal domain"/>
    <property type="match status" value="1"/>
</dbReference>
<feature type="active site" description="Proton donor" evidence="7">
    <location>
        <position position="163"/>
    </location>
</feature>
<dbReference type="SUPFAM" id="SSF54826">
    <property type="entry name" value="Enolase N-terminal domain-like"/>
    <property type="match status" value="1"/>
</dbReference>
<feature type="binding site" evidence="7">
    <location>
        <position position="213"/>
    </location>
    <ligand>
        <name>Mg(2+)</name>
        <dbReference type="ChEBI" id="CHEBI:18420"/>
    </ligand>
</feature>
<dbReference type="InterPro" id="IPR047585">
    <property type="entry name" value="MenC"/>
</dbReference>
<comment type="similarity">
    <text evidence="7">Belongs to the mandelate racemase/muconate lactonizing enzyme family. MenC type 2 subfamily.</text>
</comment>
<evidence type="ECO:0000256" key="6">
    <source>
        <dbReference type="ARBA" id="ARBA00029491"/>
    </source>
</evidence>
<feature type="binding site" evidence="7">
    <location>
        <position position="188"/>
    </location>
    <ligand>
        <name>Mg(2+)</name>
        <dbReference type="ChEBI" id="CHEBI:18420"/>
    </ligand>
</feature>
<evidence type="ECO:0000313" key="9">
    <source>
        <dbReference type="EMBL" id="OGF53135.1"/>
    </source>
</evidence>
<dbReference type="GO" id="GO:0043748">
    <property type="term" value="F:O-succinylbenzoate synthase activity"/>
    <property type="evidence" value="ECO:0007669"/>
    <property type="project" value="UniProtKB-EC"/>
</dbReference>
<keyword evidence="5 7" id="KW-0456">Lyase</keyword>
<keyword evidence="4 7" id="KW-0460">Magnesium</keyword>
<dbReference type="GO" id="GO:0000287">
    <property type="term" value="F:magnesium ion binding"/>
    <property type="evidence" value="ECO:0007669"/>
    <property type="project" value="UniProtKB-UniRule"/>
</dbReference>
<organism evidence="9 10">
    <name type="scientific">Fraserbacteria sp. (strain RBG_16_55_9)</name>
    <dbReference type="NCBI Taxonomy" id="1817864"/>
    <lineage>
        <taxon>Bacteria</taxon>
        <taxon>Candidatus Fraseribacteriota</taxon>
    </lineage>
</organism>
<dbReference type="EC" id="4.2.1.113" evidence="6 7"/>
<keyword evidence="2 7" id="KW-0474">Menaquinone biosynthesis</keyword>
<evidence type="ECO:0000256" key="5">
    <source>
        <dbReference type="ARBA" id="ARBA00023239"/>
    </source>
</evidence>
<evidence type="ECO:0000313" key="10">
    <source>
        <dbReference type="Proteomes" id="UP000179157"/>
    </source>
</evidence>
<evidence type="ECO:0000256" key="2">
    <source>
        <dbReference type="ARBA" id="ARBA00022428"/>
    </source>
</evidence>
<protein>
    <recommendedName>
        <fullName evidence="6 7">o-succinylbenzoate synthase</fullName>
        <shortName evidence="7">OSB synthase</shortName>
        <shortName evidence="7">OSBS</shortName>
        <ecNumber evidence="6 7">4.2.1.113</ecNumber>
    </recommendedName>
    <alternativeName>
        <fullName evidence="7">4-(2'-carboxyphenyl)-4-oxybutyric acid synthase</fullName>
    </alternativeName>
    <alternativeName>
        <fullName evidence="7">o-succinylbenzoic acid synthase</fullName>
    </alternativeName>
</protein>
<dbReference type="GO" id="GO:0009234">
    <property type="term" value="P:menaquinone biosynthetic process"/>
    <property type="evidence" value="ECO:0007669"/>
    <property type="project" value="UniProtKB-UniRule"/>
</dbReference>
<dbReference type="InterPro" id="IPR029065">
    <property type="entry name" value="Enolase_C-like"/>
</dbReference>
<evidence type="ECO:0000256" key="4">
    <source>
        <dbReference type="ARBA" id="ARBA00022842"/>
    </source>
</evidence>
<dbReference type="InterPro" id="IPR013341">
    <property type="entry name" value="Mandelate_racemase_N_dom"/>
</dbReference>
<dbReference type="SFLD" id="SFLDG00180">
    <property type="entry name" value="muconate_cycloisomerase"/>
    <property type="match status" value="1"/>
</dbReference>
<dbReference type="InterPro" id="IPR029017">
    <property type="entry name" value="Enolase-like_N"/>
</dbReference>
<dbReference type="InterPro" id="IPR010197">
    <property type="entry name" value="OSBS/NAAAR"/>
</dbReference>
<dbReference type="SFLD" id="SFLDS00001">
    <property type="entry name" value="Enolase"/>
    <property type="match status" value="1"/>
</dbReference>
<comment type="cofactor">
    <cofactor evidence="1 7">
        <name>a divalent metal cation</name>
        <dbReference type="ChEBI" id="CHEBI:60240"/>
    </cofactor>
</comment>
<keyword evidence="3 7" id="KW-0479">Metal-binding</keyword>
<evidence type="ECO:0000256" key="7">
    <source>
        <dbReference type="HAMAP-Rule" id="MF_01933"/>
    </source>
</evidence>
<dbReference type="InterPro" id="IPR036849">
    <property type="entry name" value="Enolase-like_C_sf"/>
</dbReference>
<dbReference type="PANTHER" id="PTHR48073">
    <property type="entry name" value="O-SUCCINYLBENZOATE SYNTHASE-RELATED"/>
    <property type="match status" value="1"/>
</dbReference>
<comment type="pathway">
    <text evidence="7">Quinol/quinone metabolism; menaquinone biosynthesis.</text>
</comment>
<accession>A0A1F5UPS5</accession>